<comment type="subcellular location">
    <subcellularLocation>
        <location evidence="1">Membrane</location>
        <topology evidence="1">Single-pass type I membrane protein</topology>
    </subcellularLocation>
</comment>
<dbReference type="GO" id="GO:0004674">
    <property type="term" value="F:protein serine/threonine kinase activity"/>
    <property type="evidence" value="ECO:0007669"/>
    <property type="project" value="UniProtKB-KW"/>
</dbReference>
<proteinExistence type="inferred from homology"/>
<evidence type="ECO:0000256" key="16">
    <source>
        <dbReference type="ARBA" id="ARBA00047899"/>
    </source>
</evidence>
<evidence type="ECO:0000256" key="8">
    <source>
        <dbReference type="ARBA" id="ARBA00022741"/>
    </source>
</evidence>
<comment type="catalytic activity">
    <reaction evidence="16">
        <text>L-threonyl-[protein] + ATP = O-phospho-L-threonyl-[protein] + ADP + H(+)</text>
        <dbReference type="Rhea" id="RHEA:46608"/>
        <dbReference type="Rhea" id="RHEA-COMP:11060"/>
        <dbReference type="Rhea" id="RHEA-COMP:11605"/>
        <dbReference type="ChEBI" id="CHEBI:15378"/>
        <dbReference type="ChEBI" id="CHEBI:30013"/>
        <dbReference type="ChEBI" id="CHEBI:30616"/>
        <dbReference type="ChEBI" id="CHEBI:61977"/>
        <dbReference type="ChEBI" id="CHEBI:456216"/>
        <dbReference type="EC" id="2.7.11.1"/>
    </reaction>
</comment>
<dbReference type="Gene3D" id="1.10.510.10">
    <property type="entry name" value="Transferase(Phosphotransferase) domain 1"/>
    <property type="match status" value="2"/>
</dbReference>
<evidence type="ECO:0000313" key="21">
    <source>
        <dbReference type="EMBL" id="KAB2607361.1"/>
    </source>
</evidence>
<dbReference type="GO" id="GO:0030246">
    <property type="term" value="F:carbohydrate binding"/>
    <property type="evidence" value="ECO:0007669"/>
    <property type="project" value="UniProtKB-KW"/>
</dbReference>
<dbReference type="Pfam" id="PF00069">
    <property type="entry name" value="Pkinase"/>
    <property type="match status" value="1"/>
</dbReference>
<dbReference type="InterPro" id="IPR008271">
    <property type="entry name" value="Ser/Thr_kinase_AS"/>
</dbReference>
<keyword evidence="11" id="KW-1133">Transmembrane helix</keyword>
<evidence type="ECO:0000256" key="2">
    <source>
        <dbReference type="ARBA" id="ARBA00012513"/>
    </source>
</evidence>
<comment type="similarity">
    <text evidence="19">Belongs to the protein kinase superfamily.</text>
</comment>
<evidence type="ECO:0000256" key="18">
    <source>
        <dbReference type="PROSITE-ProRule" id="PRU10141"/>
    </source>
</evidence>
<dbReference type="SUPFAM" id="SSF56112">
    <property type="entry name" value="Protein kinase-like (PK-like)"/>
    <property type="match status" value="1"/>
</dbReference>
<name>A0A5N5G0P2_9ROSA</name>
<feature type="binding site" evidence="18">
    <location>
        <position position="46"/>
    </location>
    <ligand>
        <name>ATP</name>
        <dbReference type="ChEBI" id="CHEBI:30616"/>
    </ligand>
</feature>
<evidence type="ECO:0000256" key="12">
    <source>
        <dbReference type="ARBA" id="ARBA00023136"/>
    </source>
</evidence>
<dbReference type="GO" id="GO:0005524">
    <property type="term" value="F:ATP binding"/>
    <property type="evidence" value="ECO:0007669"/>
    <property type="project" value="UniProtKB-UniRule"/>
</dbReference>
<gene>
    <name evidence="21" type="ORF">D8674_007078</name>
</gene>
<keyword evidence="5" id="KW-0808">Transferase</keyword>
<keyword evidence="6" id="KW-0812">Transmembrane</keyword>
<dbReference type="FunFam" id="3.30.200.20:FF:000059">
    <property type="entry name" value="S-receptor-like serine/threonine-protein kinase"/>
    <property type="match status" value="1"/>
</dbReference>
<dbReference type="PANTHER" id="PTHR47976:SF108">
    <property type="entry name" value="G-TYPE LECTIN S-RECEPTOR-LIKE SERINE_THREONINE-PROTEIN KINASE LECRK1"/>
    <property type="match status" value="1"/>
</dbReference>
<keyword evidence="22" id="KW-1185">Reference proteome</keyword>
<reference evidence="22" key="2">
    <citation type="submission" date="2019-10" db="EMBL/GenBank/DDBJ databases">
        <title>A de novo genome assembly of a pear dwarfing rootstock.</title>
        <authorList>
            <person name="Wang F."/>
            <person name="Wang J."/>
            <person name="Li S."/>
            <person name="Zhang Y."/>
            <person name="Fang M."/>
            <person name="Ma L."/>
            <person name="Zhao Y."/>
            <person name="Jiang S."/>
        </authorList>
    </citation>
    <scope>NUCLEOTIDE SEQUENCE [LARGE SCALE GENOMIC DNA]</scope>
</reference>
<dbReference type="EC" id="2.7.11.1" evidence="2"/>
<evidence type="ECO:0000256" key="10">
    <source>
        <dbReference type="ARBA" id="ARBA00022840"/>
    </source>
</evidence>
<keyword evidence="9 21" id="KW-0418">Kinase</keyword>
<evidence type="ECO:0000256" key="13">
    <source>
        <dbReference type="ARBA" id="ARBA00023157"/>
    </source>
</evidence>
<evidence type="ECO:0000259" key="20">
    <source>
        <dbReference type="PROSITE" id="PS50011"/>
    </source>
</evidence>
<dbReference type="InterPro" id="IPR011009">
    <property type="entry name" value="Kinase-like_dom_sf"/>
</dbReference>
<keyword evidence="14 21" id="KW-0675">Receptor</keyword>
<evidence type="ECO:0000256" key="1">
    <source>
        <dbReference type="ARBA" id="ARBA00004479"/>
    </source>
</evidence>
<evidence type="ECO:0000256" key="7">
    <source>
        <dbReference type="ARBA" id="ARBA00022729"/>
    </source>
</evidence>
<accession>A0A5N5G0P2</accession>
<evidence type="ECO:0000256" key="14">
    <source>
        <dbReference type="ARBA" id="ARBA00023170"/>
    </source>
</evidence>
<dbReference type="PROSITE" id="PS00108">
    <property type="entry name" value="PROTEIN_KINASE_ST"/>
    <property type="match status" value="1"/>
</dbReference>
<dbReference type="OrthoDB" id="1154362at2759"/>
<protein>
    <recommendedName>
        <fullName evidence="2">non-specific serine/threonine protein kinase</fullName>
        <ecNumber evidence="2">2.7.11.1</ecNumber>
    </recommendedName>
</protein>
<evidence type="ECO:0000256" key="6">
    <source>
        <dbReference type="ARBA" id="ARBA00022692"/>
    </source>
</evidence>
<dbReference type="PANTHER" id="PTHR47976">
    <property type="entry name" value="G-TYPE LECTIN S-RECEPTOR-LIKE SERINE/THREONINE-PROTEIN KINASE SD2-5"/>
    <property type="match status" value="1"/>
</dbReference>
<keyword evidence="13" id="KW-1015">Disulfide bond</keyword>
<dbReference type="PROSITE" id="PS00107">
    <property type="entry name" value="PROTEIN_KINASE_ATP"/>
    <property type="match status" value="1"/>
</dbReference>
<sequence length="391" mass="44066">MNLKHFTYEELNNATNQFEEELGRGASATVFKGALASDNGKIVAVKSLDARVRENDLEFKAEASAIGGTNQRNLVQLIGFCYEGGHRILVYEFMSNGSLASFLFGESMPNWYQRRKIALEIARGLLYLHEECSSQIIHCDIKPQNILLDDSLTARISDFAEQLSCNLPFYTPKMQRSDHLSPQSLLDHYSLSSSGVLNFLLPSRNYLVVSRIYYTKVKVIQPYPVMSDMNLKCFTCEELNDATNRVEEELGRGASVTVFKGVLVELENVLLSNSSKLLRIDQTQTTTGIRGTKGYVAPGWFKSLPIKAKVDLYSYAYWAYDCYKPKKLQLLFKNSEGMLDVMKTEKYVMIAICCIQENPSLRPMMKKITSMLEGTVVSTPPDPSSFISSIF</sequence>
<dbReference type="GO" id="GO:0016020">
    <property type="term" value="C:membrane"/>
    <property type="evidence" value="ECO:0007669"/>
    <property type="project" value="UniProtKB-SubCell"/>
</dbReference>
<keyword evidence="4" id="KW-0245">EGF-like domain</keyword>
<comment type="catalytic activity">
    <reaction evidence="17">
        <text>L-seryl-[protein] + ATP = O-phospho-L-seryl-[protein] + ADP + H(+)</text>
        <dbReference type="Rhea" id="RHEA:17989"/>
        <dbReference type="Rhea" id="RHEA-COMP:9863"/>
        <dbReference type="Rhea" id="RHEA-COMP:11604"/>
        <dbReference type="ChEBI" id="CHEBI:15378"/>
        <dbReference type="ChEBI" id="CHEBI:29999"/>
        <dbReference type="ChEBI" id="CHEBI:30616"/>
        <dbReference type="ChEBI" id="CHEBI:83421"/>
        <dbReference type="ChEBI" id="CHEBI:456216"/>
        <dbReference type="EC" id="2.7.11.1"/>
    </reaction>
</comment>
<dbReference type="InterPro" id="IPR051343">
    <property type="entry name" value="G-type_lectin_kinases/EP1-like"/>
</dbReference>
<keyword evidence="8 18" id="KW-0547">Nucleotide-binding</keyword>
<dbReference type="Proteomes" id="UP000327157">
    <property type="component" value="Chromosome 11"/>
</dbReference>
<dbReference type="InterPro" id="IPR000719">
    <property type="entry name" value="Prot_kinase_dom"/>
</dbReference>
<keyword evidence="12" id="KW-0472">Membrane</keyword>
<keyword evidence="15" id="KW-0325">Glycoprotein</keyword>
<evidence type="ECO:0000313" key="22">
    <source>
        <dbReference type="Proteomes" id="UP000327157"/>
    </source>
</evidence>
<keyword evidence="10 18" id="KW-0067">ATP-binding</keyword>
<evidence type="ECO:0000256" key="17">
    <source>
        <dbReference type="ARBA" id="ARBA00048679"/>
    </source>
</evidence>
<keyword evidence="7" id="KW-0732">Signal</keyword>
<evidence type="ECO:0000256" key="11">
    <source>
        <dbReference type="ARBA" id="ARBA00022989"/>
    </source>
</evidence>
<evidence type="ECO:0000256" key="3">
    <source>
        <dbReference type="ARBA" id="ARBA00022527"/>
    </source>
</evidence>
<keyword evidence="21" id="KW-0430">Lectin</keyword>
<dbReference type="EMBL" id="SMOL01000559">
    <property type="protein sequence ID" value="KAB2607361.1"/>
    <property type="molecule type" value="Genomic_DNA"/>
</dbReference>
<dbReference type="PROSITE" id="PS50011">
    <property type="entry name" value="PROTEIN_KINASE_DOM"/>
    <property type="match status" value="1"/>
</dbReference>
<reference evidence="21 22" key="1">
    <citation type="submission" date="2019-09" db="EMBL/GenBank/DDBJ databases">
        <authorList>
            <person name="Ou C."/>
        </authorList>
    </citation>
    <scope>NUCLEOTIDE SEQUENCE [LARGE SCALE GENOMIC DNA]</scope>
    <source>
        <strain evidence="21">S2</strain>
        <tissue evidence="21">Leaf</tissue>
    </source>
</reference>
<dbReference type="Gene3D" id="3.30.200.20">
    <property type="entry name" value="Phosphorylase Kinase, domain 1"/>
    <property type="match status" value="1"/>
</dbReference>
<dbReference type="InterPro" id="IPR017441">
    <property type="entry name" value="Protein_kinase_ATP_BS"/>
</dbReference>
<dbReference type="SMART" id="SM00220">
    <property type="entry name" value="S_TKc"/>
    <property type="match status" value="1"/>
</dbReference>
<evidence type="ECO:0000256" key="9">
    <source>
        <dbReference type="ARBA" id="ARBA00022777"/>
    </source>
</evidence>
<feature type="domain" description="Protein kinase" evidence="20">
    <location>
        <begin position="16"/>
        <end position="391"/>
    </location>
</feature>
<evidence type="ECO:0000256" key="19">
    <source>
        <dbReference type="RuleBase" id="RU000304"/>
    </source>
</evidence>
<evidence type="ECO:0000256" key="4">
    <source>
        <dbReference type="ARBA" id="ARBA00022536"/>
    </source>
</evidence>
<dbReference type="AlphaFoldDB" id="A0A5N5G0P2"/>
<comment type="caution">
    <text evidence="21">The sequence shown here is derived from an EMBL/GenBank/DDBJ whole genome shotgun (WGS) entry which is preliminary data.</text>
</comment>
<evidence type="ECO:0000256" key="15">
    <source>
        <dbReference type="ARBA" id="ARBA00023180"/>
    </source>
</evidence>
<organism evidence="21 22">
    <name type="scientific">Pyrus ussuriensis x Pyrus communis</name>
    <dbReference type="NCBI Taxonomy" id="2448454"/>
    <lineage>
        <taxon>Eukaryota</taxon>
        <taxon>Viridiplantae</taxon>
        <taxon>Streptophyta</taxon>
        <taxon>Embryophyta</taxon>
        <taxon>Tracheophyta</taxon>
        <taxon>Spermatophyta</taxon>
        <taxon>Magnoliopsida</taxon>
        <taxon>eudicotyledons</taxon>
        <taxon>Gunneridae</taxon>
        <taxon>Pentapetalae</taxon>
        <taxon>rosids</taxon>
        <taxon>fabids</taxon>
        <taxon>Rosales</taxon>
        <taxon>Rosaceae</taxon>
        <taxon>Amygdaloideae</taxon>
        <taxon>Maleae</taxon>
        <taxon>Pyrus</taxon>
    </lineage>
</organism>
<keyword evidence="3 19" id="KW-0723">Serine/threonine-protein kinase</keyword>
<evidence type="ECO:0000256" key="5">
    <source>
        <dbReference type="ARBA" id="ARBA00022679"/>
    </source>
</evidence>
<reference evidence="21 22" key="3">
    <citation type="submission" date="2019-11" db="EMBL/GenBank/DDBJ databases">
        <title>A de novo genome assembly of a pear dwarfing rootstock.</title>
        <authorList>
            <person name="Wang F."/>
            <person name="Wang J."/>
            <person name="Li S."/>
            <person name="Zhang Y."/>
            <person name="Fang M."/>
            <person name="Ma L."/>
            <person name="Zhao Y."/>
            <person name="Jiang S."/>
        </authorList>
    </citation>
    <scope>NUCLEOTIDE SEQUENCE [LARGE SCALE GENOMIC DNA]</scope>
    <source>
        <strain evidence="21">S2</strain>
        <tissue evidence="21">Leaf</tissue>
    </source>
</reference>